<protein>
    <submittedName>
        <fullName evidence="3">PH domain-containing protein</fullName>
    </submittedName>
</protein>
<dbReference type="Proteomes" id="UP001220209">
    <property type="component" value="Plasmid unnamed3"/>
</dbReference>
<dbReference type="Pfam" id="PF03703">
    <property type="entry name" value="bPH_2"/>
    <property type="match status" value="1"/>
</dbReference>
<geneLocation type="plasmid" evidence="3 4">
    <name>unnamed3</name>
</geneLocation>
<keyword evidence="3" id="KW-0614">Plasmid</keyword>
<evidence type="ECO:0000259" key="2">
    <source>
        <dbReference type="Pfam" id="PF03703"/>
    </source>
</evidence>
<dbReference type="EMBL" id="CP090645">
    <property type="protein sequence ID" value="WFN24042.1"/>
    <property type="molecule type" value="Genomic_DNA"/>
</dbReference>
<dbReference type="InterPro" id="IPR005182">
    <property type="entry name" value="YdbS-like_PH"/>
</dbReference>
<dbReference type="AlphaFoldDB" id="A0ABD7YGZ7"/>
<feature type="transmembrane region" description="Helical" evidence="1">
    <location>
        <begin position="32"/>
        <end position="53"/>
    </location>
</feature>
<feature type="domain" description="YdbS-like PH" evidence="2">
    <location>
        <begin position="79"/>
        <end position="154"/>
    </location>
</feature>
<evidence type="ECO:0000313" key="3">
    <source>
        <dbReference type="EMBL" id="WFN24042.1"/>
    </source>
</evidence>
<keyword evidence="1" id="KW-0812">Transmembrane</keyword>
<keyword evidence="1" id="KW-0472">Membrane</keyword>
<reference evidence="3 4" key="1">
    <citation type="submission" date="2021-12" db="EMBL/GenBank/DDBJ databases">
        <title>Genomic and phenotypic characterization of three Burkholderia contaminans isolates recovered from different sources.</title>
        <authorList>
            <person name="Lopez De Volder A."/>
            <person name="Fan Y."/>
            <person name="Nunvar J."/>
            <person name="Herrera T."/>
            <person name="Timp W."/>
            <person name="Degrossi J."/>
        </authorList>
    </citation>
    <scope>NUCLEOTIDE SEQUENCE [LARGE SCALE GENOMIC DNA]</scope>
    <source>
        <strain evidence="3 4">LMG 23361</strain>
        <plasmid evidence="3 4">unnamed3</plasmid>
    </source>
</reference>
<keyword evidence="1" id="KW-1133">Transmembrane helix</keyword>
<feature type="transmembrane region" description="Helical" evidence="1">
    <location>
        <begin position="59"/>
        <end position="76"/>
    </location>
</feature>
<evidence type="ECO:0000256" key="1">
    <source>
        <dbReference type="SAM" id="Phobius"/>
    </source>
</evidence>
<gene>
    <name evidence="3" type="ORF">LXE91_42405</name>
</gene>
<dbReference type="RefSeq" id="WP_089464356.1">
    <property type="nucleotide sequence ID" value="NZ_CABVQO010000033.1"/>
</dbReference>
<organism evidence="3 4">
    <name type="scientific">Burkholderia contaminans</name>
    <dbReference type="NCBI Taxonomy" id="488447"/>
    <lineage>
        <taxon>Bacteria</taxon>
        <taxon>Pseudomonadati</taxon>
        <taxon>Pseudomonadota</taxon>
        <taxon>Betaproteobacteria</taxon>
        <taxon>Burkholderiales</taxon>
        <taxon>Burkholderiaceae</taxon>
        <taxon>Burkholderia</taxon>
        <taxon>Burkholderia cepacia complex</taxon>
    </lineage>
</organism>
<sequence length="176" mass="19422">MMERQPPSMGQWTRSPHVWFDASPVWMVNLPLIMRSALAEAALIVGLAAAAAFTRMWPVLALALLVSPVVAAAAMAQTRAIRVVIDTERLTMTTGIASRRTTSLELFRIQNVVVEAAWWQAQLGFGTLVIETSDAWHPVWVLHGVPDAVKWRDQLTRYAVALRIARGVGELNIGRA</sequence>
<name>A0ABD7YGZ7_9BURK</name>
<evidence type="ECO:0000313" key="4">
    <source>
        <dbReference type="Proteomes" id="UP001220209"/>
    </source>
</evidence>
<accession>A0ABD7YGZ7</accession>
<proteinExistence type="predicted"/>